<keyword evidence="1" id="KW-0732">Signal</keyword>
<feature type="signal peptide" evidence="1">
    <location>
        <begin position="1"/>
        <end position="26"/>
    </location>
</feature>
<sequence length="172" mass="18034">MGTSRRTFLKAGALAALALGAGGALYRATHGNAPHRFALDGEARAALHAIAPAILDGALPQGPGRTTALATTIEGVHQAILGLPPATQKEVQDLFGLLALAPTRRLLTGVSGGWEGARSEQVSAFLQDWRLHRFGLLRSAYHALHDLVLGAWYAQPASWAATGYPGPMKELA</sequence>
<protein>
    <submittedName>
        <fullName evidence="2">Twin-arginine translocation signal domain-containing protein</fullName>
    </submittedName>
</protein>
<accession>A0ABS7YA46</accession>
<evidence type="ECO:0000256" key="1">
    <source>
        <dbReference type="SAM" id="SignalP"/>
    </source>
</evidence>
<dbReference type="InterPro" id="IPR006311">
    <property type="entry name" value="TAT_signal"/>
</dbReference>
<dbReference type="NCBIfam" id="TIGR01409">
    <property type="entry name" value="TAT_signal_seq"/>
    <property type="match status" value="1"/>
</dbReference>
<name>A0ABS7YA46_9BURK</name>
<reference evidence="2 3" key="1">
    <citation type="submission" date="2021-07" db="EMBL/GenBank/DDBJ databases">
        <title>Characterization of Violacein-producing bacteria and related species.</title>
        <authorList>
            <person name="Wilson H.S."/>
            <person name="De Leon M.E."/>
        </authorList>
    </citation>
    <scope>NUCLEOTIDE SEQUENCE [LARGE SCALE GENOMIC DNA]</scope>
    <source>
        <strain evidence="2 3">HSC-2F05</strain>
    </source>
</reference>
<evidence type="ECO:0000313" key="2">
    <source>
        <dbReference type="EMBL" id="MCA1856577.1"/>
    </source>
</evidence>
<organism evidence="2 3">
    <name type="scientific">Massilia hydrophila</name>
    <dbReference type="NCBI Taxonomy" id="3044279"/>
    <lineage>
        <taxon>Bacteria</taxon>
        <taxon>Pseudomonadati</taxon>
        <taxon>Pseudomonadota</taxon>
        <taxon>Betaproteobacteria</taxon>
        <taxon>Burkholderiales</taxon>
        <taxon>Oxalobacteraceae</taxon>
        <taxon>Telluria group</taxon>
        <taxon>Massilia</taxon>
    </lineage>
</organism>
<evidence type="ECO:0000313" key="3">
    <source>
        <dbReference type="Proteomes" id="UP001198602"/>
    </source>
</evidence>
<dbReference type="RefSeq" id="WP_225238845.1">
    <property type="nucleotide sequence ID" value="NZ_JAHYBX010000003.1"/>
</dbReference>
<gene>
    <name evidence="2" type="ORF">LE190_11685</name>
</gene>
<dbReference type="EMBL" id="JAHYBX010000003">
    <property type="protein sequence ID" value="MCA1856577.1"/>
    <property type="molecule type" value="Genomic_DNA"/>
</dbReference>
<proteinExistence type="predicted"/>
<dbReference type="PROSITE" id="PS51318">
    <property type="entry name" value="TAT"/>
    <property type="match status" value="1"/>
</dbReference>
<keyword evidence="3" id="KW-1185">Reference proteome</keyword>
<dbReference type="InterPro" id="IPR019546">
    <property type="entry name" value="TAT_signal_bac_arc"/>
</dbReference>
<dbReference type="Proteomes" id="UP001198602">
    <property type="component" value="Unassembled WGS sequence"/>
</dbReference>
<feature type="chain" id="PRO_5045522433" evidence="1">
    <location>
        <begin position="27"/>
        <end position="172"/>
    </location>
</feature>
<comment type="caution">
    <text evidence="2">The sequence shown here is derived from an EMBL/GenBank/DDBJ whole genome shotgun (WGS) entry which is preliminary data.</text>
</comment>